<organism evidence="2 3">
    <name type="scientific">Clostridium perfringens</name>
    <dbReference type="NCBI Taxonomy" id="1502"/>
    <lineage>
        <taxon>Bacteria</taxon>
        <taxon>Bacillati</taxon>
        <taxon>Bacillota</taxon>
        <taxon>Clostridia</taxon>
        <taxon>Eubacteriales</taxon>
        <taxon>Clostridiaceae</taxon>
        <taxon>Clostridium</taxon>
    </lineage>
</organism>
<dbReference type="AlphaFoldDB" id="A0AAW9KJD0"/>
<feature type="domain" description="DUF2207" evidence="1">
    <location>
        <begin position="28"/>
        <end position="150"/>
    </location>
</feature>
<reference evidence="2" key="1">
    <citation type="submission" date="2019-11" db="EMBL/GenBank/DDBJ databases">
        <title>Characterization of Clostridium perfringens isolates from swine manure treated agricultural soils.</title>
        <authorList>
            <person name="Wushke S.T."/>
        </authorList>
    </citation>
    <scope>NUCLEOTIDE SEQUENCE</scope>
    <source>
        <strain evidence="2">X62</strain>
    </source>
</reference>
<name>A0AAW9KJD0_CLOPF</name>
<feature type="non-terminal residue" evidence="2">
    <location>
        <position position="1"/>
    </location>
</feature>
<dbReference type="InterPro" id="IPR018702">
    <property type="entry name" value="DUF2207"/>
</dbReference>
<evidence type="ECO:0000313" key="2">
    <source>
        <dbReference type="EMBL" id="MDZ7542886.1"/>
    </source>
</evidence>
<dbReference type="Proteomes" id="UP001288944">
    <property type="component" value="Unassembled WGS sequence"/>
</dbReference>
<evidence type="ECO:0000259" key="1">
    <source>
        <dbReference type="Pfam" id="PF09972"/>
    </source>
</evidence>
<gene>
    <name evidence="2" type="ORF">GNF83_17205</name>
</gene>
<comment type="caution">
    <text evidence="2">The sequence shown here is derived from an EMBL/GenBank/DDBJ whole genome shotgun (WGS) entry which is preliminary data.</text>
</comment>
<sequence>YLNLNLNGSKGYSIYNVTIEDNDGLYTLENKDDKSNNSYEIINTGDKVQVKIYSKSINEKKKFKIQYLLNSAAVKYEDFSSLNWSFYTASKEHPVNDIELNINLNSTNFNANNLYYTVYGDGSFSTETTENKIKINGENLTSDLGIDLRFQKEFITTPSVDKHITTNIIDHNMIKPVAKDSSNMILP</sequence>
<dbReference type="Pfam" id="PF09972">
    <property type="entry name" value="DUF2207"/>
    <property type="match status" value="1"/>
</dbReference>
<protein>
    <submittedName>
        <fullName evidence="2">DUF2207 domain-containing protein</fullName>
    </submittedName>
</protein>
<feature type="non-terminal residue" evidence="2">
    <location>
        <position position="187"/>
    </location>
</feature>
<dbReference type="EMBL" id="WNUR01000583">
    <property type="protein sequence ID" value="MDZ7542886.1"/>
    <property type="molecule type" value="Genomic_DNA"/>
</dbReference>
<evidence type="ECO:0000313" key="3">
    <source>
        <dbReference type="Proteomes" id="UP001288944"/>
    </source>
</evidence>
<accession>A0AAW9KJD0</accession>
<proteinExistence type="predicted"/>